<keyword evidence="11" id="KW-0862">Zinc</keyword>
<keyword evidence="13 21" id="KW-0472">Membrane</keyword>
<evidence type="ECO:0000256" key="13">
    <source>
        <dbReference type="ARBA" id="ARBA00023136"/>
    </source>
</evidence>
<dbReference type="SUPFAM" id="SSF57850">
    <property type="entry name" value="RING/U-box"/>
    <property type="match status" value="1"/>
</dbReference>
<evidence type="ECO:0000256" key="22">
    <source>
        <dbReference type="SAM" id="SignalP"/>
    </source>
</evidence>
<sequence length="882" mass="98774">MDQQPPPSREYASRLFFIILLFVFMNGNGNQPGGPGFPTVRDYAADRVAKSRHSLGVLNATRWQDFAPRDQKTPSYEPGRYLNITGFRKEDGYKWEYLDPFRERCEVFSEEARKRLGTGEEKNRGLGLIGEVYENVTGIVVGSWTRFHNIEPGNTTETSRFNLTEISPDTDWSFRDEKFWTRNITGQEGKMVLKVDEKDADEMVLSEKVKADRVLQESGEADGKEDKWNTDLIRDVSATLTIQDETSSGDGWEMRLHGIHWPRTGVLLMTTTSDKFAGIFGLPHLTMNTGYFASSQKLLNMTLEKTVERMEHAVWLDPSNPWTSSPESQGDAMSPVPHCEFVVFAQVYPVKIDRTTGGAYLREQDIIKAIEQELRYPNGAPIPAIPQLQMSTVMFSPDCGFILESKGPPGFSPKEGEHLVGKKQESWLHDIEHWLLMFALVMFGQILLLKVQSKEASTPSTIGRVSLYTVTMMLLGDAFLFSILSFLTTLAPNLFPSSLLSAFSALLSVALSLKFVGAVYNVQEPERRERLRLRQAAEAASRPPPSTVTPQVAAAQAIAGAQGHDLATATTAPTNPPTITPDPPIIIPSDQELDIEIADRMAAAQARLARPLLPTTNTPAAPIQPPSSSTFTALYIRSVIGLTFLLFLSASASSWSTPFRSAYVHIISIFYLSFWLPQIRRNIVRNCRKALLWKFVVGQSVLRLLPFAYFYLKEDNVLFSETDWKAFWVYAGWVWIQIWILISQEILGPRWCVPKGWTEEGWDYHPILREDNAEAGGLPIGLVQIPAGSPTLSRSDTGSSEDRKKKDGTFRSVDCAICMQVLEVPVVAAGEDAGSANSVTGLLNRRLYMVTPCRHVFHSQCLEGWMRFRLQCPICRENLPAL</sequence>
<evidence type="ECO:0000256" key="21">
    <source>
        <dbReference type="SAM" id="Phobius"/>
    </source>
</evidence>
<dbReference type="InterPro" id="IPR001841">
    <property type="entry name" value="Znf_RING"/>
</dbReference>
<evidence type="ECO:0000256" key="12">
    <source>
        <dbReference type="ARBA" id="ARBA00022989"/>
    </source>
</evidence>
<evidence type="ECO:0000256" key="18">
    <source>
        <dbReference type="ARBA" id="ARBA00082128"/>
    </source>
</evidence>
<accession>A0A9N9KXH8</accession>
<evidence type="ECO:0000313" key="25">
    <source>
        <dbReference type="Proteomes" id="UP000696280"/>
    </source>
</evidence>
<dbReference type="InterPro" id="IPR021319">
    <property type="entry name" value="DUF2921"/>
</dbReference>
<dbReference type="GO" id="GO:0043161">
    <property type="term" value="P:proteasome-mediated ubiquitin-dependent protein catabolic process"/>
    <property type="evidence" value="ECO:0007669"/>
    <property type="project" value="TreeGrafter"/>
</dbReference>
<proteinExistence type="predicted"/>
<feature type="region of interest" description="Disordered" evidence="20">
    <location>
        <begin position="787"/>
        <end position="806"/>
    </location>
</feature>
<evidence type="ECO:0000256" key="4">
    <source>
        <dbReference type="ARBA" id="ARBA00012483"/>
    </source>
</evidence>
<evidence type="ECO:0000256" key="1">
    <source>
        <dbReference type="ARBA" id="ARBA00000900"/>
    </source>
</evidence>
<dbReference type="SMART" id="SM00184">
    <property type="entry name" value="RING"/>
    <property type="match status" value="1"/>
</dbReference>
<feature type="chain" id="PRO_5040402370" description="DSC E3 ubiquitin ligase complex subunit A" evidence="22">
    <location>
        <begin position="30"/>
        <end position="882"/>
    </location>
</feature>
<dbReference type="Pfam" id="PF13639">
    <property type="entry name" value="zf-RING_2"/>
    <property type="match status" value="1"/>
</dbReference>
<evidence type="ECO:0000256" key="8">
    <source>
        <dbReference type="ARBA" id="ARBA00022729"/>
    </source>
</evidence>
<feature type="transmembrane region" description="Helical" evidence="21">
    <location>
        <begin position="634"/>
        <end position="656"/>
    </location>
</feature>
<comment type="catalytic activity">
    <reaction evidence="1">
        <text>S-ubiquitinyl-[E2 ubiquitin-conjugating enzyme]-L-cysteine + [acceptor protein]-L-lysine = [E2 ubiquitin-conjugating enzyme]-L-cysteine + N(6)-ubiquitinyl-[acceptor protein]-L-lysine.</text>
        <dbReference type="EC" id="2.3.2.27"/>
    </reaction>
</comment>
<feature type="transmembrane region" description="Helical" evidence="21">
    <location>
        <begin position="662"/>
        <end position="679"/>
    </location>
</feature>
<dbReference type="InterPro" id="IPR013083">
    <property type="entry name" value="Znf_RING/FYVE/PHD"/>
</dbReference>
<feature type="transmembrane region" description="Helical" evidence="21">
    <location>
        <begin position="434"/>
        <end position="453"/>
    </location>
</feature>
<feature type="domain" description="RING-type" evidence="23">
    <location>
        <begin position="815"/>
        <end position="876"/>
    </location>
</feature>
<keyword evidence="25" id="KW-1185">Reference proteome</keyword>
<keyword evidence="7" id="KW-0479">Metal-binding</keyword>
<keyword evidence="8 22" id="KW-0732">Signal</keyword>
<dbReference type="GO" id="GO:0044695">
    <property type="term" value="C:Dsc E3 ubiquitin ligase complex"/>
    <property type="evidence" value="ECO:0007669"/>
    <property type="project" value="TreeGrafter"/>
</dbReference>
<evidence type="ECO:0000256" key="20">
    <source>
        <dbReference type="SAM" id="MobiDB-lite"/>
    </source>
</evidence>
<evidence type="ECO:0000256" key="15">
    <source>
        <dbReference type="ARBA" id="ARBA00063126"/>
    </source>
</evidence>
<evidence type="ECO:0000256" key="10">
    <source>
        <dbReference type="ARBA" id="ARBA00022786"/>
    </source>
</evidence>
<dbReference type="OrthoDB" id="9984778at2759"/>
<feature type="transmembrane region" description="Helical" evidence="21">
    <location>
        <begin position="499"/>
        <end position="522"/>
    </location>
</feature>
<evidence type="ECO:0000256" key="3">
    <source>
        <dbReference type="ARBA" id="ARBA00004906"/>
    </source>
</evidence>
<dbReference type="GO" id="GO:0012505">
    <property type="term" value="C:endomembrane system"/>
    <property type="evidence" value="ECO:0007669"/>
    <property type="project" value="UniProtKB-SubCell"/>
</dbReference>
<evidence type="ECO:0000313" key="24">
    <source>
        <dbReference type="EMBL" id="CAG8956185.1"/>
    </source>
</evidence>
<dbReference type="Gene3D" id="3.30.40.10">
    <property type="entry name" value="Zinc/RING finger domain, C3HC4 (zinc finger)"/>
    <property type="match status" value="1"/>
</dbReference>
<comment type="subcellular location">
    <subcellularLocation>
        <location evidence="2">Endomembrane system</location>
        <topology evidence="2">Multi-pass membrane protein</topology>
    </subcellularLocation>
</comment>
<dbReference type="GO" id="GO:0061630">
    <property type="term" value="F:ubiquitin protein ligase activity"/>
    <property type="evidence" value="ECO:0007669"/>
    <property type="project" value="UniProtKB-EC"/>
</dbReference>
<dbReference type="PANTHER" id="PTHR22763:SF162">
    <property type="entry name" value="TRANSMEMBRANE E3 UBIQUITIN-PROTEIN LIGASE 1"/>
    <property type="match status" value="1"/>
</dbReference>
<dbReference type="EC" id="2.3.2.27" evidence="4"/>
<feature type="transmembrane region" description="Helical" evidence="21">
    <location>
        <begin position="691"/>
        <end position="712"/>
    </location>
</feature>
<comment type="subunit">
    <text evidence="15">Component of the DSC E3 ubiquitin ligase complex composed of dscA, dscB, dscC and dscD.</text>
</comment>
<feature type="signal peptide" evidence="22">
    <location>
        <begin position="1"/>
        <end position="29"/>
    </location>
</feature>
<dbReference type="Pfam" id="PF11145">
    <property type="entry name" value="DUF2921"/>
    <property type="match status" value="1"/>
</dbReference>
<evidence type="ECO:0000256" key="17">
    <source>
        <dbReference type="ARBA" id="ARBA00077885"/>
    </source>
</evidence>
<evidence type="ECO:0000256" key="16">
    <source>
        <dbReference type="ARBA" id="ARBA00071072"/>
    </source>
</evidence>
<evidence type="ECO:0000256" key="2">
    <source>
        <dbReference type="ARBA" id="ARBA00004127"/>
    </source>
</evidence>
<evidence type="ECO:0000256" key="9">
    <source>
        <dbReference type="ARBA" id="ARBA00022771"/>
    </source>
</evidence>
<comment type="pathway">
    <text evidence="3">Protein modification; protein ubiquitination.</text>
</comment>
<keyword evidence="5" id="KW-0808">Transferase</keyword>
<evidence type="ECO:0000256" key="7">
    <source>
        <dbReference type="ARBA" id="ARBA00022723"/>
    </source>
</evidence>
<keyword evidence="12 21" id="KW-1133">Transmembrane helix</keyword>
<keyword evidence="10" id="KW-0833">Ubl conjugation pathway</keyword>
<evidence type="ECO:0000256" key="11">
    <source>
        <dbReference type="ARBA" id="ARBA00022833"/>
    </source>
</evidence>
<evidence type="ECO:0000256" key="5">
    <source>
        <dbReference type="ARBA" id="ARBA00022679"/>
    </source>
</evidence>
<comment type="function">
    <text evidence="14">Catalytic component of the DSC E3 ubiquitin ligase complex which is required for the srbA transcriptional activator proteolytic cleavage to release the soluble transcription factor from the membrane in low oxygen or sterol conditions. Required for growth during hypoxia and triazole drug susceptibility, as well as for virulence in a murine model of invasive pulmonary aspergillosis (IPA).</text>
</comment>
<name>A0A9N9KXH8_9HELO</name>
<evidence type="ECO:0000256" key="19">
    <source>
        <dbReference type="PROSITE-ProRule" id="PRU00175"/>
    </source>
</evidence>
<reference evidence="24" key="1">
    <citation type="submission" date="2021-07" db="EMBL/GenBank/DDBJ databases">
        <authorList>
            <person name="Durling M."/>
        </authorList>
    </citation>
    <scope>NUCLEOTIDE SEQUENCE</scope>
</reference>
<dbReference type="PANTHER" id="PTHR22763">
    <property type="entry name" value="RING ZINC FINGER PROTEIN"/>
    <property type="match status" value="1"/>
</dbReference>
<evidence type="ECO:0000256" key="14">
    <source>
        <dbReference type="ARBA" id="ARBA00056116"/>
    </source>
</evidence>
<dbReference type="AlphaFoldDB" id="A0A9N9KXH8"/>
<dbReference type="FunFam" id="3.30.40.10:FF:000626">
    <property type="entry name" value="Transmembrane ubiquitin ligase 1"/>
    <property type="match status" value="1"/>
</dbReference>
<organism evidence="24 25">
    <name type="scientific">Hymenoscyphus fraxineus</name>
    <dbReference type="NCBI Taxonomy" id="746836"/>
    <lineage>
        <taxon>Eukaryota</taxon>
        <taxon>Fungi</taxon>
        <taxon>Dikarya</taxon>
        <taxon>Ascomycota</taxon>
        <taxon>Pezizomycotina</taxon>
        <taxon>Leotiomycetes</taxon>
        <taxon>Helotiales</taxon>
        <taxon>Helotiaceae</taxon>
        <taxon>Hymenoscyphus</taxon>
    </lineage>
</organism>
<evidence type="ECO:0000259" key="23">
    <source>
        <dbReference type="PROSITE" id="PS50089"/>
    </source>
</evidence>
<comment type="caution">
    <text evidence="24">The sequence shown here is derived from an EMBL/GenBank/DDBJ whole genome shotgun (WGS) entry which is preliminary data.</text>
</comment>
<dbReference type="GO" id="GO:0008270">
    <property type="term" value="F:zinc ion binding"/>
    <property type="evidence" value="ECO:0007669"/>
    <property type="project" value="UniProtKB-KW"/>
</dbReference>
<keyword evidence="6 21" id="KW-0812">Transmembrane</keyword>
<dbReference type="Proteomes" id="UP000696280">
    <property type="component" value="Unassembled WGS sequence"/>
</dbReference>
<gene>
    <name evidence="24" type="ORF">HYFRA_00012102</name>
</gene>
<feature type="transmembrane region" description="Helical" evidence="21">
    <location>
        <begin position="465"/>
        <end position="487"/>
    </location>
</feature>
<evidence type="ECO:0000256" key="6">
    <source>
        <dbReference type="ARBA" id="ARBA00022692"/>
    </source>
</evidence>
<keyword evidence="9 19" id="KW-0863">Zinc-finger</keyword>
<dbReference type="InterPro" id="IPR050731">
    <property type="entry name" value="HRD1_E3_ubiq-ligases"/>
</dbReference>
<dbReference type="EMBL" id="CAJVRL010000069">
    <property type="protein sequence ID" value="CAG8956185.1"/>
    <property type="molecule type" value="Genomic_DNA"/>
</dbReference>
<protein>
    <recommendedName>
        <fullName evidence="16">DSC E3 ubiquitin ligase complex subunit A</fullName>
        <ecNumber evidence="4">2.3.2.27</ecNumber>
    </recommendedName>
    <alternativeName>
        <fullName evidence="17">Defective for SREBP cleavage protein A</fullName>
    </alternativeName>
    <alternativeName>
        <fullName evidence="18">RING-type E3 ubiquitin transferase dscA</fullName>
    </alternativeName>
</protein>
<dbReference type="PROSITE" id="PS50089">
    <property type="entry name" value="ZF_RING_2"/>
    <property type="match status" value="1"/>
</dbReference>
<feature type="transmembrane region" description="Helical" evidence="21">
    <location>
        <begin position="724"/>
        <end position="742"/>
    </location>
</feature>